<evidence type="ECO:0000256" key="2">
    <source>
        <dbReference type="ARBA" id="ARBA00007809"/>
    </source>
</evidence>
<comment type="similarity">
    <text evidence="2">Belongs to the SWEET sugar transporter family.</text>
</comment>
<evidence type="ECO:0000256" key="3">
    <source>
        <dbReference type="ARBA" id="ARBA00022448"/>
    </source>
</evidence>
<comment type="subcellular location">
    <subcellularLocation>
        <location evidence="1">Cell membrane</location>
        <topology evidence="1">Multi-pass membrane protein</topology>
    </subcellularLocation>
</comment>
<keyword evidence="7" id="KW-0677">Repeat</keyword>
<feature type="transmembrane region" description="Helical" evidence="10">
    <location>
        <begin position="192"/>
        <end position="213"/>
    </location>
</feature>
<feature type="transmembrane region" description="Helical" evidence="10">
    <location>
        <begin position="47"/>
        <end position="64"/>
    </location>
</feature>
<feature type="transmembrane region" description="Helical" evidence="10">
    <location>
        <begin position="105"/>
        <end position="125"/>
    </location>
</feature>
<dbReference type="AlphaFoldDB" id="A0AAD1ZE80"/>
<keyword evidence="8 10" id="KW-1133">Transmembrane helix</keyword>
<dbReference type="GO" id="GO:0005886">
    <property type="term" value="C:plasma membrane"/>
    <property type="evidence" value="ECO:0007669"/>
    <property type="project" value="UniProtKB-SubCell"/>
</dbReference>
<name>A0AAD1ZE80_9LAMI</name>
<evidence type="ECO:0000313" key="12">
    <source>
        <dbReference type="Proteomes" id="UP000834106"/>
    </source>
</evidence>
<dbReference type="InterPro" id="IPR004316">
    <property type="entry name" value="SWEET_rpt"/>
</dbReference>
<evidence type="ECO:0008006" key="13">
    <source>
        <dbReference type="Google" id="ProtNLM"/>
    </source>
</evidence>
<evidence type="ECO:0000256" key="10">
    <source>
        <dbReference type="SAM" id="Phobius"/>
    </source>
</evidence>
<evidence type="ECO:0000256" key="9">
    <source>
        <dbReference type="ARBA" id="ARBA00023136"/>
    </source>
</evidence>
<feature type="transmembrane region" description="Helical" evidence="10">
    <location>
        <begin position="70"/>
        <end position="93"/>
    </location>
</feature>
<dbReference type="PANTHER" id="PTHR10791:SF157">
    <property type="entry name" value="BIDIRECTIONAL SUGAR TRANSPORTER SWEET"/>
    <property type="match status" value="1"/>
</dbReference>
<dbReference type="EMBL" id="OU503044">
    <property type="protein sequence ID" value="CAI9767885.1"/>
    <property type="molecule type" value="Genomic_DNA"/>
</dbReference>
<feature type="transmembrane region" description="Helical" evidence="10">
    <location>
        <begin position="131"/>
        <end position="152"/>
    </location>
</feature>
<dbReference type="PANTHER" id="PTHR10791">
    <property type="entry name" value="RAG1-ACTIVATING PROTEIN 1"/>
    <property type="match status" value="1"/>
</dbReference>
<feature type="transmembrane region" description="Helical" evidence="10">
    <location>
        <begin position="6"/>
        <end position="26"/>
    </location>
</feature>
<protein>
    <recommendedName>
        <fullName evidence="13">Bidirectional sugar transporter SWEET</fullName>
    </recommendedName>
</protein>
<keyword evidence="9 10" id="KW-0472">Membrane</keyword>
<keyword evidence="6 10" id="KW-0812">Transmembrane</keyword>
<dbReference type="Proteomes" id="UP000834106">
    <property type="component" value="Chromosome 9"/>
</dbReference>
<evidence type="ECO:0000256" key="7">
    <source>
        <dbReference type="ARBA" id="ARBA00022737"/>
    </source>
</evidence>
<evidence type="ECO:0000256" key="6">
    <source>
        <dbReference type="ARBA" id="ARBA00022692"/>
    </source>
</evidence>
<dbReference type="FunFam" id="1.20.1280.290:FF:000003">
    <property type="entry name" value="Bidirectional sugar transporter SWEET"/>
    <property type="match status" value="1"/>
</dbReference>
<evidence type="ECO:0000256" key="5">
    <source>
        <dbReference type="ARBA" id="ARBA00022597"/>
    </source>
</evidence>
<evidence type="ECO:0000256" key="8">
    <source>
        <dbReference type="ARBA" id="ARBA00022989"/>
    </source>
</evidence>
<keyword evidence="5" id="KW-0762">Sugar transport</keyword>
<evidence type="ECO:0000256" key="4">
    <source>
        <dbReference type="ARBA" id="ARBA00022475"/>
    </source>
</evidence>
<organism evidence="11 12">
    <name type="scientific">Fraxinus pennsylvanica</name>
    <dbReference type="NCBI Taxonomy" id="56036"/>
    <lineage>
        <taxon>Eukaryota</taxon>
        <taxon>Viridiplantae</taxon>
        <taxon>Streptophyta</taxon>
        <taxon>Embryophyta</taxon>
        <taxon>Tracheophyta</taxon>
        <taxon>Spermatophyta</taxon>
        <taxon>Magnoliopsida</taxon>
        <taxon>eudicotyledons</taxon>
        <taxon>Gunneridae</taxon>
        <taxon>Pentapetalae</taxon>
        <taxon>asterids</taxon>
        <taxon>lamiids</taxon>
        <taxon>Lamiales</taxon>
        <taxon>Oleaceae</taxon>
        <taxon>Oleeae</taxon>
        <taxon>Fraxinus</taxon>
    </lineage>
</organism>
<dbReference type="Gene3D" id="1.20.1280.290">
    <property type="match status" value="2"/>
</dbReference>
<keyword evidence="12" id="KW-1185">Reference proteome</keyword>
<sequence length="362" mass="40057">MALVTAAHMACTFGILGNITSFLVLLAPVPTFYRICKKKSTEDFQSIPYSVALFSATLYLYYAFLKNNVIMLITINSVICVFEVVFLTIFMEYATKKSKIFTTKLLVLFNIGTLGVIIGCTYFLSEGHQRVTIVGWICSAFSVSVFAAPLSIMRQVITTKSVEYMPLPLSFFLTICAVVWFFYGLFIKDLYIASPNVVGFLFGIAQMVLYGLYKNKGQRIILPETKLQDISTIIDLKAQDQMQYASTVEIGEVLDQNHGQTHRRTDLDPNEASLTESATATDSIAADGFICHIQEQKATNNSTRTIIDLKSQDLMQNSSTMEVAAVIDHNHGQAHRGTDLDPNEASLVENAAEAATHSTSIV</sequence>
<dbReference type="InterPro" id="IPR047664">
    <property type="entry name" value="SWEET"/>
</dbReference>
<feature type="transmembrane region" description="Helical" evidence="10">
    <location>
        <begin position="164"/>
        <end position="186"/>
    </location>
</feature>
<accession>A0AAD1ZE80</accession>
<gene>
    <name evidence="11" type="ORF">FPE_LOCUS15315</name>
</gene>
<evidence type="ECO:0000256" key="1">
    <source>
        <dbReference type="ARBA" id="ARBA00004651"/>
    </source>
</evidence>
<dbReference type="FunFam" id="1.20.1280.290:FF:000001">
    <property type="entry name" value="Bidirectional sugar transporter SWEET"/>
    <property type="match status" value="1"/>
</dbReference>
<keyword evidence="4" id="KW-1003">Cell membrane</keyword>
<evidence type="ECO:0000313" key="11">
    <source>
        <dbReference type="EMBL" id="CAI9767885.1"/>
    </source>
</evidence>
<dbReference type="GO" id="GO:0051119">
    <property type="term" value="F:sugar transmembrane transporter activity"/>
    <property type="evidence" value="ECO:0007669"/>
    <property type="project" value="InterPro"/>
</dbReference>
<dbReference type="Pfam" id="PF03083">
    <property type="entry name" value="MtN3_slv"/>
    <property type="match status" value="2"/>
</dbReference>
<keyword evidence="3" id="KW-0813">Transport</keyword>
<reference evidence="11" key="1">
    <citation type="submission" date="2023-05" db="EMBL/GenBank/DDBJ databases">
        <authorList>
            <person name="Huff M."/>
        </authorList>
    </citation>
    <scope>NUCLEOTIDE SEQUENCE</scope>
</reference>
<proteinExistence type="inferred from homology"/>